<evidence type="ECO:0000256" key="3">
    <source>
        <dbReference type="ARBA" id="ARBA00023237"/>
    </source>
</evidence>
<dbReference type="InterPro" id="IPR010104">
    <property type="entry name" value="TonB_rcpt_bac"/>
</dbReference>
<dbReference type="PANTHER" id="PTHR40980:SF3">
    <property type="entry name" value="TONB-DEPENDENT RECEPTOR-LIKE BETA-BARREL DOMAIN-CONTAINING PROTEIN"/>
    <property type="match status" value="1"/>
</dbReference>
<evidence type="ECO:0000313" key="8">
    <source>
        <dbReference type="EMBL" id="AIT05806.1"/>
    </source>
</evidence>
<proteinExistence type="inferred from homology"/>
<dbReference type="eggNOG" id="COG4771">
    <property type="taxonomic scope" value="Bacteria"/>
</dbReference>
<dbReference type="NCBIfam" id="TIGR01782">
    <property type="entry name" value="TonB-Xanth-Caul"/>
    <property type="match status" value="1"/>
</dbReference>
<dbReference type="RefSeq" id="WP_038660116.1">
    <property type="nucleotide sequence ID" value="NZ_CP009571.1"/>
</dbReference>
<dbReference type="Pfam" id="PF00593">
    <property type="entry name" value="TonB_dep_Rec_b-barrel"/>
    <property type="match status" value="1"/>
</dbReference>
<dbReference type="InterPro" id="IPR037066">
    <property type="entry name" value="Plug_dom_sf"/>
</dbReference>
<feature type="domain" description="TonB-dependent receptor-like beta-barrel" evidence="6">
    <location>
        <begin position="419"/>
        <end position="912"/>
    </location>
</feature>
<evidence type="ECO:0008006" key="10">
    <source>
        <dbReference type="Google" id="ProtNLM"/>
    </source>
</evidence>
<dbReference type="HOGENOM" id="CLU_006935_2_0_5"/>
<evidence type="ECO:0000256" key="4">
    <source>
        <dbReference type="RuleBase" id="RU003357"/>
    </source>
</evidence>
<feature type="chain" id="PRO_5001934603" description="TonB-dependent receptor" evidence="5">
    <location>
        <begin position="21"/>
        <end position="945"/>
    </location>
</feature>
<dbReference type="EMBL" id="CP009571">
    <property type="protein sequence ID" value="AIT05806.1"/>
    <property type="molecule type" value="Genomic_DNA"/>
</dbReference>
<dbReference type="Gene3D" id="2.170.130.10">
    <property type="entry name" value="TonB-dependent receptor, plug domain"/>
    <property type="match status" value="1"/>
</dbReference>
<keyword evidence="5" id="KW-0732">Signal</keyword>
<keyword evidence="9" id="KW-1185">Reference proteome</keyword>
<comment type="similarity">
    <text evidence="4">Belongs to the TonB-dependent receptor family.</text>
</comment>
<feature type="signal peptide" evidence="5">
    <location>
        <begin position="1"/>
        <end position="20"/>
    </location>
</feature>
<dbReference type="PANTHER" id="PTHR40980">
    <property type="entry name" value="PLUG DOMAIN-CONTAINING PROTEIN"/>
    <property type="match status" value="1"/>
</dbReference>
<dbReference type="InterPro" id="IPR012910">
    <property type="entry name" value="Plug_dom"/>
</dbReference>
<evidence type="ECO:0000313" key="9">
    <source>
        <dbReference type="Proteomes" id="UP000033200"/>
    </source>
</evidence>
<dbReference type="Pfam" id="PF07715">
    <property type="entry name" value="Plug"/>
    <property type="match status" value="1"/>
</dbReference>
<evidence type="ECO:0000256" key="5">
    <source>
        <dbReference type="SAM" id="SignalP"/>
    </source>
</evidence>
<evidence type="ECO:0000256" key="1">
    <source>
        <dbReference type="ARBA" id="ARBA00004442"/>
    </source>
</evidence>
<organism evidence="8 9">
    <name type="scientific">Sphingomonas taxi</name>
    <dbReference type="NCBI Taxonomy" id="1549858"/>
    <lineage>
        <taxon>Bacteria</taxon>
        <taxon>Pseudomonadati</taxon>
        <taxon>Pseudomonadota</taxon>
        <taxon>Alphaproteobacteria</taxon>
        <taxon>Sphingomonadales</taxon>
        <taxon>Sphingomonadaceae</taxon>
        <taxon>Sphingomonas</taxon>
    </lineage>
</organism>
<dbReference type="STRING" id="1549858.MC45_04625"/>
<evidence type="ECO:0000259" key="6">
    <source>
        <dbReference type="Pfam" id="PF00593"/>
    </source>
</evidence>
<dbReference type="GO" id="GO:0009279">
    <property type="term" value="C:cell outer membrane"/>
    <property type="evidence" value="ECO:0007669"/>
    <property type="project" value="UniProtKB-SubCell"/>
</dbReference>
<dbReference type="AlphaFoldDB" id="A0A097EE12"/>
<name>A0A097EE12_9SPHN</name>
<evidence type="ECO:0000259" key="7">
    <source>
        <dbReference type="Pfam" id="PF07715"/>
    </source>
</evidence>
<dbReference type="SUPFAM" id="SSF56935">
    <property type="entry name" value="Porins"/>
    <property type="match status" value="1"/>
</dbReference>
<keyword evidence="4" id="KW-0798">TonB box</keyword>
<comment type="subcellular location">
    <subcellularLocation>
        <location evidence="1 4">Cell outer membrane</location>
    </subcellularLocation>
</comment>
<dbReference type="InterPro" id="IPR000531">
    <property type="entry name" value="Beta-barrel_TonB"/>
</dbReference>
<reference evidence="8 9" key="1">
    <citation type="submission" date="2014-09" db="EMBL/GenBank/DDBJ databases">
        <title>Using Illumina technology Improving SMRT sequencing Genome Assembly by RASTools.</title>
        <authorList>
            <person name="Zhou Y."/>
            <person name="Ma T."/>
            <person name="Liu T."/>
        </authorList>
    </citation>
    <scope>NUCLEOTIDE SEQUENCE [LARGE SCALE GENOMIC DNA]</scope>
    <source>
        <strain evidence="8 9">ATCC 55669</strain>
    </source>
</reference>
<dbReference type="eggNOG" id="COG1629">
    <property type="taxonomic scope" value="Bacteria"/>
</dbReference>
<protein>
    <recommendedName>
        <fullName evidence="10">TonB-dependent receptor</fullName>
    </recommendedName>
</protein>
<evidence type="ECO:0000256" key="2">
    <source>
        <dbReference type="ARBA" id="ARBA00023136"/>
    </source>
</evidence>
<gene>
    <name evidence="8" type="ORF">MC45_04625</name>
</gene>
<dbReference type="Gene3D" id="2.40.170.20">
    <property type="entry name" value="TonB-dependent receptor, beta-barrel domain"/>
    <property type="match status" value="1"/>
</dbReference>
<keyword evidence="2 4" id="KW-0472">Membrane</keyword>
<accession>A0A097EE12</accession>
<dbReference type="KEGG" id="stax:MC45_04625"/>
<sequence length="945" mass="105423">MAGVAYVAMGAGLGASGAVAQSLPAANGKTAVQGEGKAKSGKSAKKAAKAVATAKKTAEPEEYQPQLRDESGRLEGDIIVTGLRENVKSARNAKRHAQQIVDVVVAQDIGKLPDKNVPEALARVPGVQIDRDRGEGGSFAEGGGIRIRGLNNVMTTINGSPSFSADKRTTFVQDISSDLVSSIEVYKTRTPDQVEGSQSGVINISLRRPTDFKAGATYALSARADYADQVKKVNPYYSALIAYNAETPIGRLGFSVNGNYNHLTYNEGVRFNALPDWSWDQRQIVAPSTTLGNMYLPRTVGFAGTTGWSERAAFQVSTQWKPDDHWSVTLEGGYANQKMLWSDNYFVVPITASQSDAPPPRLSNIVMSDDGRLVKSLTVDSIDPFGPGRHSYLHETSDYNGRLQLDYTNERIEFTSWINYRRSDNDSNDIFHYLRFSQQPQFDVVFNTPNNPKGGSEITFKNLDLMDRKNYLYIDGFDQVRQHTHSPELEIKADLKFNTFFKAVDWFKIGFRRQRRAYERGYGRRSISNLRLPMSELPDYTLTSNGQTFPGSKAEWLIGDTGSIRKSWPAIVNRVNQVLPDFKGYYPTYDPLARFDGSEGTYAFYAMAHYNVKLLFPIEGIFGTRIVNSLVNLISTQQTTKFEMIDELKTKVTTDSVAVAKGNGLDLLPSFSAIVHFTPKLQLRGSWTREVGRPNAGQLNPQLTLNLENDARPVAAGGNPKLGPVTTYKYDASLEWYFGNTGSMSLAVWQWNQDGFVGNKQGIEYLPETPDVPTLVTRPQNLGKGRFRGIEGQATTFFTFLPGILKSFGASVNGTMNITRQAFPSIDKSGDTVFVYGPYLYVSKYVYNLVGFFERDGLNLRVAYNWRSRQQLWVDAKNPYNNLFLDPVERLDASINYDVNKHLTLALEAANLTRAGNQDYWGSYAMPRDVHYYSRNFSFSVRSRF</sequence>
<dbReference type="Proteomes" id="UP000033200">
    <property type="component" value="Chromosome"/>
</dbReference>
<dbReference type="InterPro" id="IPR036942">
    <property type="entry name" value="Beta-barrel_TonB_sf"/>
</dbReference>
<keyword evidence="3" id="KW-0998">Cell outer membrane</keyword>
<feature type="domain" description="TonB-dependent receptor plug" evidence="7">
    <location>
        <begin position="94"/>
        <end position="188"/>
    </location>
</feature>